<evidence type="ECO:0000256" key="2">
    <source>
        <dbReference type="ARBA" id="ARBA00022723"/>
    </source>
</evidence>
<dbReference type="AlphaFoldDB" id="A0AA38KTT8"/>
<evidence type="ECO:0000256" key="1">
    <source>
        <dbReference type="ARBA" id="ARBA00004123"/>
    </source>
</evidence>
<keyword evidence="8" id="KW-0812">Transmembrane</keyword>
<comment type="caution">
    <text evidence="10">The sequence shown here is derived from an EMBL/GenBank/DDBJ whole genome shotgun (WGS) entry which is preliminary data.</text>
</comment>
<keyword evidence="8" id="KW-0472">Membrane</keyword>
<keyword evidence="2" id="KW-0479">Metal-binding</keyword>
<dbReference type="GO" id="GO:0000981">
    <property type="term" value="F:DNA-binding transcription factor activity, RNA polymerase II-specific"/>
    <property type="evidence" value="ECO:0007669"/>
    <property type="project" value="TreeGrafter"/>
</dbReference>
<evidence type="ECO:0000256" key="7">
    <source>
        <dbReference type="SAM" id="MobiDB-lite"/>
    </source>
</evidence>
<keyword evidence="4" id="KW-0862">Zinc</keyword>
<evidence type="ECO:0000313" key="10">
    <source>
        <dbReference type="EMBL" id="KAJ3781002.1"/>
    </source>
</evidence>
<dbReference type="PRINTS" id="PR00619">
    <property type="entry name" value="GATAZNFINGER"/>
</dbReference>
<keyword evidence="3 6" id="KW-0863">Zinc-finger</keyword>
<dbReference type="GO" id="GO:0005634">
    <property type="term" value="C:nucleus"/>
    <property type="evidence" value="ECO:0007669"/>
    <property type="project" value="UniProtKB-SubCell"/>
</dbReference>
<dbReference type="Gene3D" id="3.30.50.10">
    <property type="entry name" value="Erythroid Transcription Factor GATA-1, subunit A"/>
    <property type="match status" value="1"/>
</dbReference>
<feature type="compositionally biased region" description="Polar residues" evidence="7">
    <location>
        <begin position="23"/>
        <end position="35"/>
    </location>
</feature>
<gene>
    <name evidence="10" type="ORF">GGU10DRAFT_278361</name>
</gene>
<comment type="subcellular location">
    <subcellularLocation>
        <location evidence="1">Nucleus</location>
    </subcellularLocation>
</comment>
<dbReference type="GO" id="GO:0000978">
    <property type="term" value="F:RNA polymerase II cis-regulatory region sequence-specific DNA binding"/>
    <property type="evidence" value="ECO:0007669"/>
    <property type="project" value="TreeGrafter"/>
</dbReference>
<name>A0AA38KTT8_9AGAR</name>
<dbReference type="Pfam" id="PF00320">
    <property type="entry name" value="GATA"/>
    <property type="match status" value="1"/>
</dbReference>
<evidence type="ECO:0000256" key="8">
    <source>
        <dbReference type="SAM" id="Phobius"/>
    </source>
</evidence>
<dbReference type="SMART" id="SM00401">
    <property type="entry name" value="ZnF_GATA"/>
    <property type="match status" value="1"/>
</dbReference>
<dbReference type="InterPro" id="IPR039355">
    <property type="entry name" value="Transcription_factor_GATA"/>
</dbReference>
<reference evidence="10" key="1">
    <citation type="submission" date="2022-08" db="EMBL/GenBank/DDBJ databases">
        <authorList>
            <consortium name="DOE Joint Genome Institute"/>
            <person name="Min B."/>
            <person name="Riley R."/>
            <person name="Sierra-Patev S."/>
            <person name="Naranjo-Ortiz M."/>
            <person name="Looney B."/>
            <person name="Konkel Z."/>
            <person name="Slot J.C."/>
            <person name="Sakamoto Y."/>
            <person name="Steenwyk J.L."/>
            <person name="Rokas A."/>
            <person name="Carro J."/>
            <person name="Camarero S."/>
            <person name="Ferreira P."/>
            <person name="Molpeceres G."/>
            <person name="Ruiz-Duenas F.J."/>
            <person name="Serrano A."/>
            <person name="Henrissat B."/>
            <person name="Drula E."/>
            <person name="Hughes K.W."/>
            <person name="Mata J.L."/>
            <person name="Ishikawa N.K."/>
            <person name="Vargas-Isla R."/>
            <person name="Ushijima S."/>
            <person name="Smith C.A."/>
            <person name="Ahrendt S."/>
            <person name="Andreopoulos W."/>
            <person name="He G."/>
            <person name="Labutti K."/>
            <person name="Lipzen A."/>
            <person name="Ng V."/>
            <person name="Sandor L."/>
            <person name="Barry K."/>
            <person name="Martinez A.T."/>
            <person name="Xiao Y."/>
            <person name="Gibbons J.G."/>
            <person name="Terashima K."/>
            <person name="Hibbett D.S."/>
            <person name="Grigoriev I.V."/>
        </authorList>
    </citation>
    <scope>NUCLEOTIDE SEQUENCE</scope>
    <source>
        <strain evidence="10">TFB10291</strain>
    </source>
</reference>
<dbReference type="GO" id="GO:0000122">
    <property type="term" value="P:negative regulation of transcription by RNA polymerase II"/>
    <property type="evidence" value="ECO:0007669"/>
    <property type="project" value="TreeGrafter"/>
</dbReference>
<evidence type="ECO:0000256" key="4">
    <source>
        <dbReference type="ARBA" id="ARBA00022833"/>
    </source>
</evidence>
<dbReference type="SUPFAM" id="SSF57716">
    <property type="entry name" value="Glucocorticoid receptor-like (DNA-binding domain)"/>
    <property type="match status" value="1"/>
</dbReference>
<feature type="region of interest" description="Disordered" evidence="7">
    <location>
        <begin position="1"/>
        <end position="47"/>
    </location>
</feature>
<dbReference type="PANTHER" id="PTHR10071">
    <property type="entry name" value="TRANSCRIPTION FACTOR GATA FAMILY MEMBER"/>
    <property type="match status" value="1"/>
</dbReference>
<evidence type="ECO:0000259" key="9">
    <source>
        <dbReference type="PROSITE" id="PS50114"/>
    </source>
</evidence>
<dbReference type="GO" id="GO:0008270">
    <property type="term" value="F:zinc ion binding"/>
    <property type="evidence" value="ECO:0007669"/>
    <property type="project" value="UniProtKB-KW"/>
</dbReference>
<feature type="domain" description="GATA-type" evidence="9">
    <location>
        <begin position="47"/>
        <end position="74"/>
    </location>
</feature>
<dbReference type="PROSITE" id="PS00344">
    <property type="entry name" value="GATA_ZN_FINGER_1"/>
    <property type="match status" value="1"/>
</dbReference>
<feature type="transmembrane region" description="Helical" evidence="8">
    <location>
        <begin position="83"/>
        <end position="104"/>
    </location>
</feature>
<proteinExistence type="predicted"/>
<dbReference type="InterPro" id="IPR000679">
    <property type="entry name" value="Znf_GATA"/>
</dbReference>
<dbReference type="InterPro" id="IPR013088">
    <property type="entry name" value="Znf_NHR/GATA"/>
</dbReference>
<keyword evidence="11" id="KW-1185">Reference proteome</keyword>
<organism evidence="10 11">
    <name type="scientific">Lentinula aff. detonsa</name>
    <dbReference type="NCBI Taxonomy" id="2804958"/>
    <lineage>
        <taxon>Eukaryota</taxon>
        <taxon>Fungi</taxon>
        <taxon>Dikarya</taxon>
        <taxon>Basidiomycota</taxon>
        <taxon>Agaricomycotina</taxon>
        <taxon>Agaricomycetes</taxon>
        <taxon>Agaricomycetidae</taxon>
        <taxon>Agaricales</taxon>
        <taxon>Marasmiineae</taxon>
        <taxon>Omphalotaceae</taxon>
        <taxon>Lentinula</taxon>
    </lineage>
</organism>
<evidence type="ECO:0000313" key="11">
    <source>
        <dbReference type="Proteomes" id="UP001163798"/>
    </source>
</evidence>
<evidence type="ECO:0000256" key="3">
    <source>
        <dbReference type="ARBA" id="ARBA00022771"/>
    </source>
</evidence>
<dbReference type="EMBL" id="MU793616">
    <property type="protein sequence ID" value="KAJ3781002.1"/>
    <property type="molecule type" value="Genomic_DNA"/>
</dbReference>
<dbReference type="PANTHER" id="PTHR10071:SF281">
    <property type="entry name" value="BOX A-BINDING FACTOR-RELATED"/>
    <property type="match status" value="1"/>
</dbReference>
<sequence length="128" mass="14607">MELAKLHKSSSGVLDPQLDSRSDTASPTLTNQSQSQREKTSPVHQPCENCHTLDTPLWRRDSEGNPVCNACGEYTYPDLSHPFFFICFYYPTALSVVAFILYSFRRIMTSCHSILFRAVSEEVVWLRV</sequence>
<dbReference type="Proteomes" id="UP001163798">
    <property type="component" value="Unassembled WGS sequence"/>
</dbReference>
<evidence type="ECO:0000256" key="5">
    <source>
        <dbReference type="ARBA" id="ARBA00023242"/>
    </source>
</evidence>
<accession>A0AA38KTT8</accession>
<dbReference type="CDD" id="cd00202">
    <property type="entry name" value="ZnF_GATA"/>
    <property type="match status" value="1"/>
</dbReference>
<evidence type="ECO:0000256" key="6">
    <source>
        <dbReference type="PROSITE-ProRule" id="PRU00094"/>
    </source>
</evidence>
<keyword evidence="5" id="KW-0539">Nucleus</keyword>
<keyword evidence="8" id="KW-1133">Transmembrane helix</keyword>
<dbReference type="GO" id="GO:0045944">
    <property type="term" value="P:positive regulation of transcription by RNA polymerase II"/>
    <property type="evidence" value="ECO:0007669"/>
    <property type="project" value="TreeGrafter"/>
</dbReference>
<dbReference type="PROSITE" id="PS50114">
    <property type="entry name" value="GATA_ZN_FINGER_2"/>
    <property type="match status" value="1"/>
</dbReference>
<protein>
    <recommendedName>
        <fullName evidence="9">GATA-type domain-containing protein</fullName>
    </recommendedName>
</protein>